<evidence type="ECO:0000313" key="2">
    <source>
        <dbReference type="EMBL" id="RZB60409.1"/>
    </source>
</evidence>
<dbReference type="PANTHER" id="PTHR33116">
    <property type="entry name" value="REVERSE TRANSCRIPTASE ZINC-BINDING DOMAIN-CONTAINING PROTEIN-RELATED-RELATED"/>
    <property type="match status" value="1"/>
</dbReference>
<dbReference type="InterPro" id="IPR000719">
    <property type="entry name" value="Prot_kinase_dom"/>
</dbReference>
<dbReference type="InterPro" id="IPR026960">
    <property type="entry name" value="RVT-Znf"/>
</dbReference>
<organism evidence="2 3">
    <name type="scientific">Glycine soja</name>
    <name type="common">Wild soybean</name>
    <dbReference type="NCBI Taxonomy" id="3848"/>
    <lineage>
        <taxon>Eukaryota</taxon>
        <taxon>Viridiplantae</taxon>
        <taxon>Streptophyta</taxon>
        <taxon>Embryophyta</taxon>
        <taxon>Tracheophyta</taxon>
        <taxon>Spermatophyta</taxon>
        <taxon>Magnoliopsida</taxon>
        <taxon>eudicotyledons</taxon>
        <taxon>Gunneridae</taxon>
        <taxon>Pentapetalae</taxon>
        <taxon>rosids</taxon>
        <taxon>fabids</taxon>
        <taxon>Fabales</taxon>
        <taxon>Fabaceae</taxon>
        <taxon>Papilionoideae</taxon>
        <taxon>50 kb inversion clade</taxon>
        <taxon>NPAAA clade</taxon>
        <taxon>indigoferoid/millettioid clade</taxon>
        <taxon>Phaseoleae</taxon>
        <taxon>Glycine</taxon>
        <taxon>Glycine subgen. Soja</taxon>
    </lineage>
</organism>
<dbReference type="SMART" id="SM00220">
    <property type="entry name" value="S_TKc"/>
    <property type="match status" value="1"/>
</dbReference>
<dbReference type="GO" id="GO:0004672">
    <property type="term" value="F:protein kinase activity"/>
    <property type="evidence" value="ECO:0007669"/>
    <property type="project" value="InterPro"/>
</dbReference>
<evidence type="ECO:0000313" key="3">
    <source>
        <dbReference type="Proteomes" id="UP000289340"/>
    </source>
</evidence>
<dbReference type="Gene3D" id="1.10.510.10">
    <property type="entry name" value="Transferase(Phosphotransferase) domain 1"/>
    <property type="match status" value="2"/>
</dbReference>
<comment type="caution">
    <text evidence="2">The sequence shown here is derived from an EMBL/GenBank/DDBJ whole genome shotgun (WGS) entry which is preliminary data.</text>
</comment>
<dbReference type="Proteomes" id="UP000289340">
    <property type="component" value="Chromosome 16"/>
</dbReference>
<name>A0A445GGP9_GLYSO</name>
<sequence length="747" mass="85589">MKSILRIFEMASGLKINYAKSQFGCMGKSEAWCREAALFLNCGQLQFPFSYLGIPMGSSSRSWNVWHPLINKYEVKLAKWKQRCLSMGGRITLINSVLTALPIYLLSFFRIPKKVVHKVVSIQRNFLWGGGSEAAKIPWVNWDIVCLPKNKGGLGIKDMSKFNEALIGKWGWDLANNQNQLWARVLMSKYGGWNALCYGRNSADCSPWWKDLRAVFQQQHSNSFINNMRWKVGDGVRIRFWKDKWREGDLTLQAKYPALYQVSTQQNHSINSMGLLVDNRWEWQFQWRRNLFEHEIGIAAAFMADIEDVHIQPSYRDLLLWSADSGGSYTTKSAYTLLKAEDRQASEDSASKIIWSLKIPPRATAFAWRIFKNRLSTKDNLRRRHVELPSYNCPLCDMEEESVGHVIYTTAIDMWSFGCIVAELFLGLPLFPGASEFDLLKRMIEILGARELIEIMELTFGTNHPSCIVECSTADAVNVGSELVDWFASSPVKLPGLSGQPPDYVLRDAKNTSKFFKCIGSLQNIESSESSKNGRSVYQTLTVEEYEARELKKPSIGKEYFNQLNLEAIVTNYPYRKNLPKEDILKESQIRLALVDFLKGLVEFDPAKRWSPFQASKHPFVTGEPFTHPYKPPPETPHMGELGGHKDRVMFKKSLLHQTDQSISIKESKRIQKSKVRLSHANLFLKNAIRKGIVDIKLLKGQVVRNSKRKNQPHSHRFDYRRKGLLIIKSQLLVKTLSNKPSFILVD</sequence>
<keyword evidence="2" id="KW-0808">Transferase</keyword>
<protein>
    <submittedName>
        <fullName evidence="2">Dual specificity protein kinase YAK1-like</fullName>
    </submittedName>
</protein>
<gene>
    <name evidence="2" type="ORF">D0Y65_043263</name>
</gene>
<dbReference type="GO" id="GO:0005524">
    <property type="term" value="F:ATP binding"/>
    <property type="evidence" value="ECO:0007669"/>
    <property type="project" value="InterPro"/>
</dbReference>
<evidence type="ECO:0000259" key="1">
    <source>
        <dbReference type="SMART" id="SM00220"/>
    </source>
</evidence>
<keyword evidence="3" id="KW-1185">Reference proteome</keyword>
<dbReference type="PANTHER" id="PTHR33116:SF78">
    <property type="entry name" value="OS12G0587133 PROTEIN"/>
    <property type="match status" value="1"/>
</dbReference>
<feature type="domain" description="Protein kinase" evidence="1">
    <location>
        <begin position="335"/>
        <end position="621"/>
    </location>
</feature>
<dbReference type="Pfam" id="PF13966">
    <property type="entry name" value="zf-RVT"/>
    <property type="match status" value="1"/>
</dbReference>
<keyword evidence="2" id="KW-0418">Kinase</keyword>
<dbReference type="EMBL" id="QZWG01000016">
    <property type="protein sequence ID" value="RZB60409.1"/>
    <property type="molecule type" value="Genomic_DNA"/>
</dbReference>
<dbReference type="AlphaFoldDB" id="A0A445GGP9"/>
<reference evidence="2 3" key="1">
    <citation type="submission" date="2018-09" db="EMBL/GenBank/DDBJ databases">
        <title>A high-quality reference genome of wild soybean provides a powerful tool to mine soybean genomes.</title>
        <authorList>
            <person name="Xie M."/>
            <person name="Chung C.Y.L."/>
            <person name="Li M.-W."/>
            <person name="Wong F.-L."/>
            <person name="Chan T.-F."/>
            <person name="Lam H.-M."/>
        </authorList>
    </citation>
    <scope>NUCLEOTIDE SEQUENCE [LARGE SCALE GENOMIC DNA]</scope>
    <source>
        <strain evidence="3">cv. W05</strain>
        <tissue evidence="2">Hypocotyl of etiolated seedlings</tissue>
    </source>
</reference>
<proteinExistence type="predicted"/>
<accession>A0A445GGP9</accession>
<dbReference type="SUPFAM" id="SSF56112">
    <property type="entry name" value="Protein kinase-like (PK-like)"/>
    <property type="match status" value="1"/>
</dbReference>
<dbReference type="InterPro" id="IPR011009">
    <property type="entry name" value="Kinase-like_dom_sf"/>
</dbReference>